<comment type="caution">
    <text evidence="2">The sequence shown here is derived from an EMBL/GenBank/DDBJ whole genome shotgun (WGS) entry which is preliminary data.</text>
</comment>
<dbReference type="Proteomes" id="UP001271007">
    <property type="component" value="Unassembled WGS sequence"/>
</dbReference>
<dbReference type="InterPro" id="IPR029058">
    <property type="entry name" value="AB_hydrolase_fold"/>
</dbReference>
<dbReference type="InterPro" id="IPR002925">
    <property type="entry name" value="Dienelactn_hydro"/>
</dbReference>
<dbReference type="PANTHER" id="PTHR17630">
    <property type="entry name" value="DIENELACTONE HYDROLASE"/>
    <property type="match status" value="1"/>
</dbReference>
<feature type="domain" description="Dienelactone hydrolase" evidence="1">
    <location>
        <begin position="36"/>
        <end position="244"/>
    </location>
</feature>
<reference evidence="2" key="1">
    <citation type="submission" date="2023-04" db="EMBL/GenBank/DDBJ databases">
        <title>Black Yeasts Isolated from many extreme environments.</title>
        <authorList>
            <person name="Coleine C."/>
            <person name="Stajich J.E."/>
            <person name="Selbmann L."/>
        </authorList>
    </citation>
    <scope>NUCLEOTIDE SEQUENCE</scope>
    <source>
        <strain evidence="2">CCFEE 5312</strain>
    </source>
</reference>
<keyword evidence="3" id="KW-1185">Reference proteome</keyword>
<sequence length="252" mass="27844">MSTSACCTKGFEWDGAPSGRTIPFPTASNQAYITASAADAAVMLIPDLFGWDYPNIRLLADHLAREAEVTVYVPDFFNGESLPRDALERMAFAEIDLHGFVSRNSRAIREPEILACARKLRAEYGRVGAIGYCYGGWVVFRLAAGEFAGMVDCVIAGHPSLLTKEDIDNATACPIQIQAPEVDEAYTAELKRHTFETLQKNGVLFDYQHFPGVEHSCLTRGSPKVPMERGAMERGKDAAVDWFRMWLKKGAE</sequence>
<dbReference type="PANTHER" id="PTHR17630:SF55">
    <property type="entry name" value="DIENELACTONE HYDROLASE FAMILY PROTEIN (AFU_ORTHOLOGUE AFUA_1G01900)"/>
    <property type="match status" value="1"/>
</dbReference>
<dbReference type="AlphaFoldDB" id="A0AAJ0GAD9"/>
<organism evidence="2 3">
    <name type="scientific">Extremus antarcticus</name>
    <dbReference type="NCBI Taxonomy" id="702011"/>
    <lineage>
        <taxon>Eukaryota</taxon>
        <taxon>Fungi</taxon>
        <taxon>Dikarya</taxon>
        <taxon>Ascomycota</taxon>
        <taxon>Pezizomycotina</taxon>
        <taxon>Dothideomycetes</taxon>
        <taxon>Dothideomycetidae</taxon>
        <taxon>Mycosphaerellales</taxon>
        <taxon>Extremaceae</taxon>
        <taxon>Extremus</taxon>
    </lineage>
</organism>
<evidence type="ECO:0000313" key="2">
    <source>
        <dbReference type="EMBL" id="KAK3050333.1"/>
    </source>
</evidence>
<dbReference type="Pfam" id="PF01738">
    <property type="entry name" value="DLH"/>
    <property type="match status" value="1"/>
</dbReference>
<dbReference type="SUPFAM" id="SSF53474">
    <property type="entry name" value="alpha/beta-Hydrolases"/>
    <property type="match status" value="1"/>
</dbReference>
<evidence type="ECO:0000313" key="3">
    <source>
        <dbReference type="Proteomes" id="UP001271007"/>
    </source>
</evidence>
<dbReference type="EMBL" id="JAWDJX010000033">
    <property type="protein sequence ID" value="KAK3050333.1"/>
    <property type="molecule type" value="Genomic_DNA"/>
</dbReference>
<evidence type="ECO:0000259" key="1">
    <source>
        <dbReference type="Pfam" id="PF01738"/>
    </source>
</evidence>
<accession>A0AAJ0GAD9</accession>
<gene>
    <name evidence="2" type="ORF">LTR09_008482</name>
</gene>
<protein>
    <recommendedName>
        <fullName evidence="1">Dienelactone hydrolase domain-containing protein</fullName>
    </recommendedName>
</protein>
<dbReference type="GO" id="GO:0016787">
    <property type="term" value="F:hydrolase activity"/>
    <property type="evidence" value="ECO:0007669"/>
    <property type="project" value="InterPro"/>
</dbReference>
<proteinExistence type="predicted"/>
<name>A0AAJ0GAD9_9PEZI</name>
<dbReference type="Gene3D" id="3.40.50.1820">
    <property type="entry name" value="alpha/beta hydrolase"/>
    <property type="match status" value="1"/>
</dbReference>